<evidence type="ECO:0000256" key="6">
    <source>
        <dbReference type="ARBA" id="ARBA00023014"/>
    </source>
</evidence>
<feature type="compositionally biased region" description="Basic and acidic residues" evidence="7">
    <location>
        <begin position="322"/>
        <end position="359"/>
    </location>
</feature>
<dbReference type="Proteomes" id="UP000434052">
    <property type="component" value="Unassembled WGS sequence"/>
</dbReference>
<protein>
    <recommendedName>
        <fullName evidence="10">4Fe-4S ferredoxin-type domain-containing protein</fullName>
    </recommendedName>
</protein>
<evidence type="ECO:0000256" key="8">
    <source>
        <dbReference type="SAM" id="Phobius"/>
    </source>
</evidence>
<evidence type="ECO:0000313" key="12">
    <source>
        <dbReference type="Proteomes" id="UP000434052"/>
    </source>
</evidence>
<dbReference type="InterPro" id="IPR051555">
    <property type="entry name" value="FDH_Electron_Transfer_Unit"/>
</dbReference>
<feature type="domain" description="4Fe-4S ferredoxin-type" evidence="10">
    <location>
        <begin position="37"/>
        <end position="67"/>
    </location>
</feature>
<dbReference type="InterPro" id="IPR017900">
    <property type="entry name" value="4Fe4S_Fe_S_CS"/>
</dbReference>
<dbReference type="Gene3D" id="3.30.70.20">
    <property type="match status" value="2"/>
</dbReference>
<dbReference type="GO" id="GO:0051539">
    <property type="term" value="F:4 iron, 4 sulfur cluster binding"/>
    <property type="evidence" value="ECO:0007669"/>
    <property type="project" value="UniProtKB-KW"/>
</dbReference>
<keyword evidence="3" id="KW-0479">Metal-binding</keyword>
<comment type="subcellular location">
    <subcellularLocation>
        <location evidence="1">Cell envelope</location>
    </subcellularLocation>
</comment>
<dbReference type="PANTHER" id="PTHR43545:SF4">
    <property type="entry name" value="IRON-SULFUR PROTEIN"/>
    <property type="match status" value="1"/>
</dbReference>
<keyword evidence="4" id="KW-0677">Repeat</keyword>
<keyword evidence="2" id="KW-0004">4Fe-4S</keyword>
<feature type="compositionally biased region" description="Low complexity" evidence="7">
    <location>
        <begin position="306"/>
        <end position="320"/>
    </location>
</feature>
<dbReference type="CDD" id="cd10561">
    <property type="entry name" value="HybA_like"/>
    <property type="match status" value="1"/>
</dbReference>
<evidence type="ECO:0000256" key="7">
    <source>
        <dbReference type="SAM" id="MobiDB-lite"/>
    </source>
</evidence>
<dbReference type="SUPFAM" id="SSF54862">
    <property type="entry name" value="4Fe-4S ferredoxins"/>
    <property type="match status" value="1"/>
</dbReference>
<keyword evidence="8" id="KW-0472">Membrane</keyword>
<proteinExistence type="predicted"/>
<feature type="region of interest" description="Disordered" evidence="7">
    <location>
        <begin position="300"/>
        <end position="359"/>
    </location>
</feature>
<keyword evidence="8" id="KW-0812">Transmembrane</keyword>
<dbReference type="RefSeq" id="WP_144234780.1">
    <property type="nucleotide sequence ID" value="NZ_QMIF01000003.1"/>
</dbReference>
<organism evidence="11 12">
    <name type="scientific">Oceanidesulfovibrio marinus</name>
    <dbReference type="NCBI Taxonomy" id="370038"/>
    <lineage>
        <taxon>Bacteria</taxon>
        <taxon>Pseudomonadati</taxon>
        <taxon>Thermodesulfobacteriota</taxon>
        <taxon>Desulfovibrionia</taxon>
        <taxon>Desulfovibrionales</taxon>
        <taxon>Desulfovibrionaceae</taxon>
        <taxon>Oceanidesulfovibrio</taxon>
    </lineage>
</organism>
<name>A0A6P1ZK98_9BACT</name>
<dbReference type="PROSITE" id="PS51379">
    <property type="entry name" value="4FE4S_FER_2"/>
    <property type="match status" value="2"/>
</dbReference>
<dbReference type="InterPro" id="IPR006311">
    <property type="entry name" value="TAT_signal"/>
</dbReference>
<evidence type="ECO:0000256" key="2">
    <source>
        <dbReference type="ARBA" id="ARBA00022485"/>
    </source>
</evidence>
<gene>
    <name evidence="11" type="ORF">DQK91_07450</name>
</gene>
<keyword evidence="6" id="KW-0411">Iron-sulfur</keyword>
<evidence type="ECO:0000313" key="11">
    <source>
        <dbReference type="EMBL" id="TVM35220.1"/>
    </source>
</evidence>
<dbReference type="EMBL" id="QMIF01000003">
    <property type="protein sequence ID" value="TVM35220.1"/>
    <property type="molecule type" value="Genomic_DNA"/>
</dbReference>
<dbReference type="PANTHER" id="PTHR43545">
    <property type="entry name" value="FORMATE DEHYDROGENASE, NITRATE-INDUCIBLE, IRON-SULFUR SUBUNIT"/>
    <property type="match status" value="1"/>
</dbReference>
<feature type="domain" description="4Fe-4S ferredoxin-type" evidence="10">
    <location>
        <begin position="129"/>
        <end position="158"/>
    </location>
</feature>
<comment type="caution">
    <text evidence="11">The sequence shown here is derived from an EMBL/GenBank/DDBJ whole genome shotgun (WGS) entry which is preliminary data.</text>
</comment>
<dbReference type="PROSITE" id="PS00198">
    <property type="entry name" value="4FE4S_FER_1"/>
    <property type="match status" value="1"/>
</dbReference>
<evidence type="ECO:0000256" key="9">
    <source>
        <dbReference type="SAM" id="SignalP"/>
    </source>
</evidence>
<feature type="chain" id="PRO_5026676462" description="4Fe-4S ferredoxin-type domain-containing protein" evidence="9">
    <location>
        <begin position="26"/>
        <end position="359"/>
    </location>
</feature>
<accession>A0A6P1ZK98</accession>
<keyword evidence="9" id="KW-0732">Signal</keyword>
<keyword evidence="5" id="KW-0408">Iron</keyword>
<evidence type="ECO:0000256" key="1">
    <source>
        <dbReference type="ARBA" id="ARBA00004196"/>
    </source>
</evidence>
<evidence type="ECO:0000259" key="10">
    <source>
        <dbReference type="PROSITE" id="PS51379"/>
    </source>
</evidence>
<dbReference type="OrthoDB" id="9789030at2"/>
<evidence type="ECO:0000256" key="3">
    <source>
        <dbReference type="ARBA" id="ARBA00022723"/>
    </source>
</evidence>
<dbReference type="GO" id="GO:0030313">
    <property type="term" value="C:cell envelope"/>
    <property type="evidence" value="ECO:0007669"/>
    <property type="project" value="UniProtKB-SubCell"/>
</dbReference>
<sequence length="359" mass="39251">MQRRRFLGLVGAAGVSLAASGKAKAASKEFSGYPGSHAVLFDATRCIGCRKCEAGCQKVNDLPMPEKPFDDLSVLDQKRRTHAANFTVVNKYDVGQQAPVFRKFQCNHCLEPACASACFVKAFKKQPTGAVTYDASVCVGCRYCMVACPFEVPTYEYNEALTPRVRKCHMCHERQLEGKLPGCVEACPKEALTFGTRDEILKVARARIRNYPGRYLDHVYGEKEMGGTSWLYLSGVPFKKIGMREDLGTTSAPHLTTGALAAVPMVVGLWPVVLGGIWAVNKRKEKIAAEEQKAAVNSAVSETQEKAQQQMADAMAKAEASTQRRIDNEVKKAVDEALKAKEEEAQSQAEDGKTDEEGA</sequence>
<dbReference type="InterPro" id="IPR017896">
    <property type="entry name" value="4Fe4S_Fe-S-bd"/>
</dbReference>
<dbReference type="GO" id="GO:0046872">
    <property type="term" value="F:metal ion binding"/>
    <property type="evidence" value="ECO:0007669"/>
    <property type="project" value="UniProtKB-KW"/>
</dbReference>
<evidence type="ECO:0000256" key="5">
    <source>
        <dbReference type="ARBA" id="ARBA00023004"/>
    </source>
</evidence>
<dbReference type="PROSITE" id="PS51318">
    <property type="entry name" value="TAT"/>
    <property type="match status" value="1"/>
</dbReference>
<dbReference type="NCBIfam" id="NF045715">
    <property type="entry name" value="sulf_resp_HmcB"/>
    <property type="match status" value="1"/>
</dbReference>
<feature type="signal peptide" evidence="9">
    <location>
        <begin position="1"/>
        <end position="25"/>
    </location>
</feature>
<dbReference type="InterPro" id="IPR054814">
    <property type="entry name" value="HmcB"/>
</dbReference>
<evidence type="ECO:0000256" key="4">
    <source>
        <dbReference type="ARBA" id="ARBA00022737"/>
    </source>
</evidence>
<dbReference type="AlphaFoldDB" id="A0A6P1ZK98"/>
<keyword evidence="8" id="KW-1133">Transmembrane helix</keyword>
<feature type="transmembrane region" description="Helical" evidence="8">
    <location>
        <begin position="259"/>
        <end position="280"/>
    </location>
</feature>
<dbReference type="Pfam" id="PF13247">
    <property type="entry name" value="Fer4_11"/>
    <property type="match status" value="1"/>
</dbReference>
<reference evidence="11 12" key="1">
    <citation type="submission" date="2018-06" db="EMBL/GenBank/DDBJ databases">
        <title>Complete genome of Desulfovibrio marinus P48SEP.</title>
        <authorList>
            <person name="Crispim J.S."/>
            <person name="Vidigal P.M.P."/>
            <person name="Silva L.C.F."/>
            <person name="Araujo L.C."/>
            <person name="Laguardia C.N."/>
            <person name="Dias R.S."/>
            <person name="Sousa M.P."/>
            <person name="Paula S.O."/>
            <person name="Silva C."/>
        </authorList>
    </citation>
    <scope>NUCLEOTIDE SEQUENCE [LARGE SCALE GENOMIC DNA]</scope>
    <source>
        <strain evidence="11 12">P48SEP</strain>
    </source>
</reference>